<dbReference type="SUPFAM" id="SSF51735">
    <property type="entry name" value="NAD(P)-binding Rossmann-fold domains"/>
    <property type="match status" value="1"/>
</dbReference>
<evidence type="ECO:0000313" key="2">
    <source>
        <dbReference type="EMBL" id="EKE68007.1"/>
    </source>
</evidence>
<sequence length="151" mass="15992">MVSEYLITPAPNPPRSTDNADWIAKAKALIRDMGAHAAIDSVGGALAEDLTALLGWEGLLVTFGTATGAPLKLSSGTLITKHITIKGFWGAKVIEKMDPEKRRTLIVGLMSLAAQGKLTLDTEAIFPLGKIQNAVKSALIPSHKGKVLLRP</sequence>
<dbReference type="EMBL" id="AMRK01000016">
    <property type="protein sequence ID" value="EKE68007.1"/>
    <property type="molecule type" value="Genomic_DNA"/>
</dbReference>
<accession>K2IZM9</accession>
<dbReference type="eggNOG" id="COG0604">
    <property type="taxonomic scope" value="Bacteria"/>
</dbReference>
<protein>
    <submittedName>
        <fullName evidence="2">Nuclear receptor-binding factor-like protein</fullName>
    </submittedName>
</protein>
<organism evidence="2 3">
    <name type="scientific">Celeribacter baekdonensis B30</name>
    <dbReference type="NCBI Taxonomy" id="1208323"/>
    <lineage>
        <taxon>Bacteria</taxon>
        <taxon>Pseudomonadati</taxon>
        <taxon>Pseudomonadota</taxon>
        <taxon>Alphaproteobacteria</taxon>
        <taxon>Rhodobacterales</taxon>
        <taxon>Roseobacteraceae</taxon>
        <taxon>Celeribacter</taxon>
    </lineage>
</organism>
<dbReference type="Gene3D" id="3.90.180.10">
    <property type="entry name" value="Medium-chain alcohol dehydrogenases, catalytic domain"/>
    <property type="match status" value="1"/>
</dbReference>
<dbReference type="Proteomes" id="UP000006762">
    <property type="component" value="Unassembled WGS sequence"/>
</dbReference>
<dbReference type="PATRIC" id="fig|1208323.3.peg.3976"/>
<dbReference type="Pfam" id="PF00107">
    <property type="entry name" value="ADH_zinc_N"/>
    <property type="match status" value="1"/>
</dbReference>
<reference evidence="2 3" key="1">
    <citation type="submission" date="2012-09" db="EMBL/GenBank/DDBJ databases">
        <title>Celeribacter baekdonensis B30 Genome Sequencing.</title>
        <authorList>
            <person name="Wang W."/>
        </authorList>
    </citation>
    <scope>NUCLEOTIDE SEQUENCE [LARGE SCALE GENOMIC DNA]</scope>
    <source>
        <strain evidence="2 3">B30</strain>
    </source>
</reference>
<dbReference type="PANTHER" id="PTHR43677">
    <property type="entry name" value="SHORT-CHAIN DEHYDROGENASE/REDUCTASE"/>
    <property type="match status" value="1"/>
</dbReference>
<keyword evidence="2" id="KW-0675">Receptor</keyword>
<comment type="caution">
    <text evidence="2">The sequence shown here is derived from an EMBL/GenBank/DDBJ whole genome shotgun (WGS) entry which is preliminary data.</text>
</comment>
<gene>
    <name evidence="2" type="ORF">B30_19258</name>
</gene>
<dbReference type="AlphaFoldDB" id="K2IZM9"/>
<dbReference type="InterPro" id="IPR036291">
    <property type="entry name" value="NAD(P)-bd_dom_sf"/>
</dbReference>
<dbReference type="InterPro" id="IPR051397">
    <property type="entry name" value="Zn-ADH-like_protein"/>
</dbReference>
<proteinExistence type="predicted"/>
<dbReference type="STRING" id="1208323.B30_19258"/>
<dbReference type="OrthoDB" id="9788224at2"/>
<keyword evidence="3" id="KW-1185">Reference proteome</keyword>
<dbReference type="Gene3D" id="3.40.50.720">
    <property type="entry name" value="NAD(P)-binding Rossmann-like Domain"/>
    <property type="match status" value="1"/>
</dbReference>
<dbReference type="RefSeq" id="WP_009573876.1">
    <property type="nucleotide sequence ID" value="NZ_AMRK01000016.1"/>
</dbReference>
<feature type="domain" description="Alcohol dehydrogenase-like C-terminal" evidence="1">
    <location>
        <begin position="17"/>
        <end position="94"/>
    </location>
</feature>
<evidence type="ECO:0000313" key="3">
    <source>
        <dbReference type="Proteomes" id="UP000006762"/>
    </source>
</evidence>
<evidence type="ECO:0000259" key="1">
    <source>
        <dbReference type="Pfam" id="PF00107"/>
    </source>
</evidence>
<dbReference type="GO" id="GO:0016491">
    <property type="term" value="F:oxidoreductase activity"/>
    <property type="evidence" value="ECO:0007669"/>
    <property type="project" value="TreeGrafter"/>
</dbReference>
<dbReference type="PANTHER" id="PTHR43677:SF4">
    <property type="entry name" value="QUINONE OXIDOREDUCTASE-LIKE PROTEIN 2"/>
    <property type="match status" value="1"/>
</dbReference>
<name>K2IZM9_9RHOB</name>
<dbReference type="InterPro" id="IPR013149">
    <property type="entry name" value="ADH-like_C"/>
</dbReference>